<dbReference type="SMART" id="SM00421">
    <property type="entry name" value="HTH_LUXR"/>
    <property type="match status" value="1"/>
</dbReference>
<dbReference type="SUPFAM" id="SSF52172">
    <property type="entry name" value="CheY-like"/>
    <property type="match status" value="1"/>
</dbReference>
<evidence type="ECO:0000259" key="3">
    <source>
        <dbReference type="PROSITE" id="PS50043"/>
    </source>
</evidence>
<dbReference type="InterPro" id="IPR011006">
    <property type="entry name" value="CheY-like_superfamily"/>
</dbReference>
<keyword evidence="2" id="KW-0238">DNA-binding</keyword>
<dbReference type="Gene3D" id="1.10.10.10">
    <property type="entry name" value="Winged helix-like DNA-binding domain superfamily/Winged helix DNA-binding domain"/>
    <property type="match status" value="1"/>
</dbReference>
<dbReference type="InterPro" id="IPR001789">
    <property type="entry name" value="Sig_transdc_resp-reg_receiver"/>
</dbReference>
<dbReference type="GO" id="GO:0006355">
    <property type="term" value="P:regulation of DNA-templated transcription"/>
    <property type="evidence" value="ECO:0007669"/>
    <property type="project" value="InterPro"/>
</dbReference>
<dbReference type="GO" id="GO:0003677">
    <property type="term" value="F:DNA binding"/>
    <property type="evidence" value="ECO:0007669"/>
    <property type="project" value="UniProtKB-KW"/>
</dbReference>
<dbReference type="InterPro" id="IPR051015">
    <property type="entry name" value="EvgA-like"/>
</dbReference>
<dbReference type="PROSITE" id="PS50043">
    <property type="entry name" value="HTH_LUXR_2"/>
    <property type="match status" value="1"/>
</dbReference>
<proteinExistence type="predicted"/>
<organism evidence="5">
    <name type="scientific">freshwater metagenome</name>
    <dbReference type="NCBI Taxonomy" id="449393"/>
    <lineage>
        <taxon>unclassified sequences</taxon>
        <taxon>metagenomes</taxon>
        <taxon>ecological metagenomes</taxon>
    </lineage>
</organism>
<evidence type="ECO:0000313" key="5">
    <source>
        <dbReference type="EMBL" id="CAB4867071.1"/>
    </source>
</evidence>
<feature type="domain" description="HTH luxR-type" evidence="3">
    <location>
        <begin position="137"/>
        <end position="202"/>
    </location>
</feature>
<dbReference type="InterPro" id="IPR000792">
    <property type="entry name" value="Tscrpt_reg_LuxR_C"/>
</dbReference>
<dbReference type="AlphaFoldDB" id="A0A6J7D9W2"/>
<dbReference type="InterPro" id="IPR016032">
    <property type="entry name" value="Sig_transdc_resp-reg_C-effctor"/>
</dbReference>
<dbReference type="GO" id="GO:0000160">
    <property type="term" value="P:phosphorelay signal transduction system"/>
    <property type="evidence" value="ECO:0007669"/>
    <property type="project" value="InterPro"/>
</dbReference>
<reference evidence="5" key="1">
    <citation type="submission" date="2020-05" db="EMBL/GenBank/DDBJ databases">
        <authorList>
            <person name="Chiriac C."/>
            <person name="Salcher M."/>
            <person name="Ghai R."/>
            <person name="Kavagutti S V."/>
        </authorList>
    </citation>
    <scope>NUCLEOTIDE SEQUENCE</scope>
</reference>
<dbReference type="PANTHER" id="PTHR45566">
    <property type="entry name" value="HTH-TYPE TRANSCRIPTIONAL REGULATOR YHJB-RELATED"/>
    <property type="match status" value="1"/>
</dbReference>
<dbReference type="EMBL" id="CAFBLW010000003">
    <property type="protein sequence ID" value="CAB4867071.1"/>
    <property type="molecule type" value="Genomic_DNA"/>
</dbReference>
<name>A0A6J7D9W2_9ZZZZ</name>
<dbReference type="CDD" id="cd06170">
    <property type="entry name" value="LuxR_C_like"/>
    <property type="match status" value="1"/>
</dbReference>
<dbReference type="CDD" id="cd17535">
    <property type="entry name" value="REC_NarL-like"/>
    <property type="match status" value="1"/>
</dbReference>
<feature type="domain" description="Response regulatory" evidence="4">
    <location>
        <begin position="7"/>
        <end position="122"/>
    </location>
</feature>
<dbReference type="SUPFAM" id="SSF46894">
    <property type="entry name" value="C-terminal effector domain of the bipartite response regulators"/>
    <property type="match status" value="1"/>
</dbReference>
<sequence length="204" mass="21741">MNLEASKILLIDDHALVREGVKSAIASLGFMNISEAATRSEAFAQIAHKSPDVIVVDLNLPDGHGLEIVQWARKHSNTIAIIVLTLSADPRVINAAATAGASAFISKSAPIGDLVKAIESAIKSPLYFSAPSGVVALDIEDFELSPRELQILNAMNSEAKYGDMAREHFISEATLKSHVASIFSKLQVNSRVAALVKARESGLL</sequence>
<dbReference type="Pfam" id="PF00196">
    <property type="entry name" value="GerE"/>
    <property type="match status" value="1"/>
</dbReference>
<dbReference type="PANTHER" id="PTHR45566:SF1">
    <property type="entry name" value="HTH-TYPE TRANSCRIPTIONAL REGULATOR YHJB-RELATED"/>
    <property type="match status" value="1"/>
</dbReference>
<accession>A0A6J7D9W2</accession>
<dbReference type="Gene3D" id="3.40.50.2300">
    <property type="match status" value="1"/>
</dbReference>
<evidence type="ECO:0000256" key="2">
    <source>
        <dbReference type="ARBA" id="ARBA00023125"/>
    </source>
</evidence>
<protein>
    <submittedName>
        <fullName evidence="5">Unannotated protein</fullName>
    </submittedName>
</protein>
<gene>
    <name evidence="5" type="ORF">UFOPK3461_00108</name>
</gene>
<evidence type="ECO:0000256" key="1">
    <source>
        <dbReference type="ARBA" id="ARBA00022553"/>
    </source>
</evidence>
<evidence type="ECO:0000259" key="4">
    <source>
        <dbReference type="PROSITE" id="PS50110"/>
    </source>
</evidence>
<dbReference type="InterPro" id="IPR058245">
    <property type="entry name" value="NreC/VraR/RcsB-like_REC"/>
</dbReference>
<dbReference type="PROSITE" id="PS50110">
    <property type="entry name" value="RESPONSE_REGULATORY"/>
    <property type="match status" value="1"/>
</dbReference>
<dbReference type="Pfam" id="PF00072">
    <property type="entry name" value="Response_reg"/>
    <property type="match status" value="1"/>
</dbReference>
<dbReference type="SMART" id="SM00448">
    <property type="entry name" value="REC"/>
    <property type="match status" value="1"/>
</dbReference>
<dbReference type="InterPro" id="IPR036388">
    <property type="entry name" value="WH-like_DNA-bd_sf"/>
</dbReference>
<keyword evidence="1" id="KW-0597">Phosphoprotein</keyword>